<evidence type="ECO:0000259" key="1">
    <source>
        <dbReference type="SMART" id="SM00471"/>
    </source>
</evidence>
<dbReference type="AlphaFoldDB" id="A0A1H3ZLS9"/>
<dbReference type="InterPro" id="IPR045509">
    <property type="entry name" value="HD_assoc_2"/>
</dbReference>
<dbReference type="InterPro" id="IPR050135">
    <property type="entry name" value="dGTPase-like"/>
</dbReference>
<sequence>MKQNSKLKIINDPIYGFITIPSPLIFDIIEHPFFQRLRRVSQMGLSYLVYPGAHHTRFHHALGCIHLMDKAIKVLRFKGVKISEDEEEALLIAILLHDIGHGPFSHALEHSLVGGVNHEEISLKFMHQLNDEFNGKISLAIEIFTDQYPKKFLCQLLSSQLDMDRLDYLRRDSFYTGVAEGNVNSERLISMLNVRNDEIVIEEKGIYSVEKFLVARRLMYWQVYLHKTGLCAEQVLIKAIKRAKYLVQQGEDIFGSQALLFFLKNDIELNNFNKKELETFAKLDDFDVIYAIKMWMNADDIVLKNLSRMLINRQLPKIKLKDKPINNAKYHVELESFMKDHDMTAEEANYFVFTGEANNLAYTTSDQPIKILYKNGKLKDVSKASDQFNLKALSKVVTKYYLCYPKNNY</sequence>
<gene>
    <name evidence="2" type="ORF">SAMN05421540_104111</name>
</gene>
<feature type="domain" description="HD/PDEase" evidence="1">
    <location>
        <begin position="53"/>
        <end position="178"/>
    </location>
</feature>
<proteinExistence type="predicted"/>
<dbReference type="CDD" id="cd00077">
    <property type="entry name" value="HDc"/>
    <property type="match status" value="1"/>
</dbReference>
<keyword evidence="3" id="KW-1185">Reference proteome</keyword>
<evidence type="ECO:0000313" key="3">
    <source>
        <dbReference type="Proteomes" id="UP000198820"/>
    </source>
</evidence>
<reference evidence="2 3" key="1">
    <citation type="submission" date="2016-10" db="EMBL/GenBank/DDBJ databases">
        <authorList>
            <person name="de Groot N.N."/>
        </authorList>
    </citation>
    <scope>NUCLEOTIDE SEQUENCE [LARGE SCALE GENOMIC DNA]</scope>
    <source>
        <strain evidence="2 3">DSM 23581</strain>
    </source>
</reference>
<dbReference type="Proteomes" id="UP000198820">
    <property type="component" value="Unassembled WGS sequence"/>
</dbReference>
<dbReference type="GO" id="GO:0006203">
    <property type="term" value="P:dGTP catabolic process"/>
    <property type="evidence" value="ECO:0007669"/>
    <property type="project" value="TreeGrafter"/>
</dbReference>
<evidence type="ECO:0000313" key="2">
    <source>
        <dbReference type="EMBL" id="SEA24234.1"/>
    </source>
</evidence>
<dbReference type="PANTHER" id="PTHR11373">
    <property type="entry name" value="DEOXYNUCLEOSIDE TRIPHOSPHATE TRIPHOSPHOHYDROLASE"/>
    <property type="match status" value="1"/>
</dbReference>
<dbReference type="SUPFAM" id="SSF109604">
    <property type="entry name" value="HD-domain/PDEase-like"/>
    <property type="match status" value="1"/>
</dbReference>
<dbReference type="Gene3D" id="1.10.3210.10">
    <property type="entry name" value="Hypothetical protein af1432"/>
    <property type="match status" value="1"/>
</dbReference>
<dbReference type="InterPro" id="IPR006674">
    <property type="entry name" value="HD_domain"/>
</dbReference>
<protein>
    <recommendedName>
        <fullName evidence="1">HD/PDEase domain-containing protein</fullName>
    </recommendedName>
</protein>
<dbReference type="EMBL" id="FNQF01000004">
    <property type="protein sequence ID" value="SEA24234.1"/>
    <property type="molecule type" value="Genomic_DNA"/>
</dbReference>
<dbReference type="Pfam" id="PF19276">
    <property type="entry name" value="HD_assoc_2"/>
    <property type="match status" value="1"/>
</dbReference>
<organism evidence="2 3">
    <name type="scientific">Psychroflexus halocasei</name>
    <dbReference type="NCBI Taxonomy" id="908615"/>
    <lineage>
        <taxon>Bacteria</taxon>
        <taxon>Pseudomonadati</taxon>
        <taxon>Bacteroidota</taxon>
        <taxon>Flavobacteriia</taxon>
        <taxon>Flavobacteriales</taxon>
        <taxon>Flavobacteriaceae</taxon>
        <taxon>Psychroflexus</taxon>
    </lineage>
</organism>
<name>A0A1H3ZLS9_9FLAO</name>
<dbReference type="Pfam" id="PF01966">
    <property type="entry name" value="HD"/>
    <property type="match status" value="1"/>
</dbReference>
<dbReference type="InterPro" id="IPR003607">
    <property type="entry name" value="HD/PDEase_dom"/>
</dbReference>
<dbReference type="RefSeq" id="WP_093241579.1">
    <property type="nucleotide sequence ID" value="NZ_FNQF01000004.1"/>
</dbReference>
<accession>A0A1H3ZLS9</accession>
<dbReference type="STRING" id="908615.SAMN05421540_104111"/>
<dbReference type="GO" id="GO:0008832">
    <property type="term" value="F:dGTPase activity"/>
    <property type="evidence" value="ECO:0007669"/>
    <property type="project" value="TreeGrafter"/>
</dbReference>
<dbReference type="PANTHER" id="PTHR11373:SF4">
    <property type="entry name" value="DEOXYNUCLEOSIDE TRIPHOSPHATE TRIPHOSPHOHYDROLASE SAMHD1"/>
    <property type="match status" value="1"/>
</dbReference>
<dbReference type="SMART" id="SM00471">
    <property type="entry name" value="HDc"/>
    <property type="match status" value="1"/>
</dbReference>